<dbReference type="EMBL" id="MU154597">
    <property type="protein sequence ID" value="KAF9492669.1"/>
    <property type="molecule type" value="Genomic_DNA"/>
</dbReference>
<feature type="region of interest" description="Disordered" evidence="1">
    <location>
        <begin position="545"/>
        <end position="598"/>
    </location>
</feature>
<evidence type="ECO:0000313" key="2">
    <source>
        <dbReference type="EMBL" id="KAF9492669.1"/>
    </source>
</evidence>
<reference evidence="2" key="1">
    <citation type="submission" date="2020-11" db="EMBL/GenBank/DDBJ databases">
        <authorList>
            <consortium name="DOE Joint Genome Institute"/>
            <person name="Ahrendt S."/>
            <person name="Riley R."/>
            <person name="Andreopoulos W."/>
            <person name="Labutti K."/>
            <person name="Pangilinan J."/>
            <person name="Ruiz-Duenas F.J."/>
            <person name="Barrasa J.M."/>
            <person name="Sanchez-Garcia M."/>
            <person name="Camarero S."/>
            <person name="Miyauchi S."/>
            <person name="Serrano A."/>
            <person name="Linde D."/>
            <person name="Babiker R."/>
            <person name="Drula E."/>
            <person name="Ayuso-Fernandez I."/>
            <person name="Pacheco R."/>
            <person name="Padilla G."/>
            <person name="Ferreira P."/>
            <person name="Barriuso J."/>
            <person name="Kellner H."/>
            <person name="Castanera R."/>
            <person name="Alfaro M."/>
            <person name="Ramirez L."/>
            <person name="Pisabarro A.G."/>
            <person name="Kuo A."/>
            <person name="Tritt A."/>
            <person name="Lipzen A."/>
            <person name="He G."/>
            <person name="Yan M."/>
            <person name="Ng V."/>
            <person name="Cullen D."/>
            <person name="Martin F."/>
            <person name="Rosso M.-N."/>
            <person name="Henrissat B."/>
            <person name="Hibbett D."/>
            <person name="Martinez A.T."/>
            <person name="Grigoriev I.V."/>
        </authorList>
    </citation>
    <scope>NUCLEOTIDE SEQUENCE</scope>
    <source>
        <strain evidence="2">ATCC 90797</strain>
    </source>
</reference>
<feature type="compositionally biased region" description="Acidic residues" evidence="1">
    <location>
        <begin position="563"/>
        <end position="572"/>
    </location>
</feature>
<dbReference type="OrthoDB" id="3183767at2759"/>
<dbReference type="Proteomes" id="UP000807025">
    <property type="component" value="Unassembled WGS sequence"/>
</dbReference>
<evidence type="ECO:0000313" key="3">
    <source>
        <dbReference type="Proteomes" id="UP000807025"/>
    </source>
</evidence>
<gene>
    <name evidence="2" type="ORF">BDN71DRAFT_1591507</name>
</gene>
<keyword evidence="3" id="KW-1185">Reference proteome</keyword>
<protein>
    <submittedName>
        <fullName evidence="2">Uncharacterized protein</fullName>
    </submittedName>
</protein>
<organism evidence="2 3">
    <name type="scientific">Pleurotus eryngii</name>
    <name type="common">Boletus of the steppes</name>
    <dbReference type="NCBI Taxonomy" id="5323"/>
    <lineage>
        <taxon>Eukaryota</taxon>
        <taxon>Fungi</taxon>
        <taxon>Dikarya</taxon>
        <taxon>Basidiomycota</taxon>
        <taxon>Agaricomycotina</taxon>
        <taxon>Agaricomycetes</taxon>
        <taxon>Agaricomycetidae</taxon>
        <taxon>Agaricales</taxon>
        <taxon>Pleurotineae</taxon>
        <taxon>Pleurotaceae</taxon>
        <taxon>Pleurotus</taxon>
    </lineage>
</organism>
<dbReference type="AlphaFoldDB" id="A0A9P6DDC3"/>
<sequence>MTVWRFMKWLNNGSSAKSETDADRLVHDVLLSSDFKVTDLHEFSANRENKRLDNATSESPGPFDNFKTAKIDISVPSGDKNKLPTTYSIPGLYYRDLISVIKAAFTDPITAKYHLSPFKLFHQRPGMDSGERVYGGAAVNNLLKASSSIPVLNTFTSHLTNAARPDDRFDTSRILVVDLLHEFKLGVWKALFTHLICMLYASPNGGQLVDKLNLRYRSTPTFGNSMIRKFANNAADMKKLADLSAQFQPSLAFSPSHTQHDSNVLPSAAAEELDVPPECHFVISPSRSHPLPLSSFLKNDVADPARKDFLPKLQAHIFSRLRKESFSASDLSLGYTGGERNTVRILGNKIFSVQTMCINFTSYDIRQDQDCLNPRTDNCDIMLYAPDGDDDNYWYARVLGIFHAKVLLHGNHSSISQQPSHIEFLWVRWFGSVSGYHGGMHQAKLPKVGFVEDTVSDDNYAFGFLDPSLVLQACHLIPDFPTGRTNDRLASYPGSYARRPDETNDWAEFYVNIFIDRDMCMRYFPGGGIGHCTFSTQLPLDCTNQDTETEVEEGEIELPMAESDSDDSDDSDISSGTESVYSDDDELDVEAQYGFDSL</sequence>
<feature type="compositionally biased region" description="Acidic residues" evidence="1">
    <location>
        <begin position="547"/>
        <end position="556"/>
    </location>
</feature>
<comment type="caution">
    <text evidence="2">The sequence shown here is derived from an EMBL/GenBank/DDBJ whole genome shotgun (WGS) entry which is preliminary data.</text>
</comment>
<evidence type="ECO:0000256" key="1">
    <source>
        <dbReference type="SAM" id="MobiDB-lite"/>
    </source>
</evidence>
<name>A0A9P6DDC3_PLEER</name>
<proteinExistence type="predicted"/>
<accession>A0A9P6DDC3</accession>